<feature type="transmembrane region" description="Helical" evidence="1">
    <location>
        <begin position="105"/>
        <end position="123"/>
    </location>
</feature>
<proteinExistence type="predicted"/>
<dbReference type="AlphaFoldDB" id="A2EFZ6"/>
<keyword evidence="1" id="KW-0472">Membrane</keyword>
<dbReference type="VEuPathDB" id="TrichDB:TVAG_355110"/>
<keyword evidence="1" id="KW-0812">Transmembrane</keyword>
<organism evidence="2 3">
    <name type="scientific">Trichomonas vaginalis (strain ATCC PRA-98 / G3)</name>
    <dbReference type="NCBI Taxonomy" id="412133"/>
    <lineage>
        <taxon>Eukaryota</taxon>
        <taxon>Metamonada</taxon>
        <taxon>Parabasalia</taxon>
        <taxon>Trichomonadida</taxon>
        <taxon>Trichomonadidae</taxon>
        <taxon>Trichomonas</taxon>
    </lineage>
</organism>
<reference evidence="2" key="2">
    <citation type="journal article" date="2007" name="Science">
        <title>Draft genome sequence of the sexually transmitted pathogen Trichomonas vaginalis.</title>
        <authorList>
            <person name="Carlton J.M."/>
            <person name="Hirt R.P."/>
            <person name="Silva J.C."/>
            <person name="Delcher A.L."/>
            <person name="Schatz M."/>
            <person name="Zhao Q."/>
            <person name="Wortman J.R."/>
            <person name="Bidwell S.L."/>
            <person name="Alsmark U.C.M."/>
            <person name="Besteiro S."/>
            <person name="Sicheritz-Ponten T."/>
            <person name="Noel C.J."/>
            <person name="Dacks J.B."/>
            <person name="Foster P.G."/>
            <person name="Simillion C."/>
            <person name="Van de Peer Y."/>
            <person name="Miranda-Saavedra D."/>
            <person name="Barton G.J."/>
            <person name="Westrop G.D."/>
            <person name="Mueller S."/>
            <person name="Dessi D."/>
            <person name="Fiori P.L."/>
            <person name="Ren Q."/>
            <person name="Paulsen I."/>
            <person name="Zhang H."/>
            <person name="Bastida-Corcuera F.D."/>
            <person name="Simoes-Barbosa A."/>
            <person name="Brown M.T."/>
            <person name="Hayes R.D."/>
            <person name="Mukherjee M."/>
            <person name="Okumura C.Y."/>
            <person name="Schneider R."/>
            <person name="Smith A.J."/>
            <person name="Vanacova S."/>
            <person name="Villalvazo M."/>
            <person name="Haas B.J."/>
            <person name="Pertea M."/>
            <person name="Feldblyum T.V."/>
            <person name="Utterback T.R."/>
            <person name="Shu C.L."/>
            <person name="Osoegawa K."/>
            <person name="de Jong P.J."/>
            <person name="Hrdy I."/>
            <person name="Horvathova L."/>
            <person name="Zubacova Z."/>
            <person name="Dolezal P."/>
            <person name="Malik S.B."/>
            <person name="Logsdon J.M. Jr."/>
            <person name="Henze K."/>
            <person name="Gupta A."/>
            <person name="Wang C.C."/>
            <person name="Dunne R.L."/>
            <person name="Upcroft J.A."/>
            <person name="Upcroft P."/>
            <person name="White O."/>
            <person name="Salzberg S.L."/>
            <person name="Tang P."/>
            <person name="Chiu C.-H."/>
            <person name="Lee Y.-S."/>
            <person name="Embley T.M."/>
            <person name="Coombs G.H."/>
            <person name="Mottram J.C."/>
            <person name="Tachezy J."/>
            <person name="Fraser-Liggett C.M."/>
            <person name="Johnson P.J."/>
        </authorList>
    </citation>
    <scope>NUCLEOTIDE SEQUENCE [LARGE SCALE GENOMIC DNA]</scope>
    <source>
        <strain evidence="2">G3</strain>
    </source>
</reference>
<name>A2EFZ6_TRIV3</name>
<protein>
    <submittedName>
        <fullName evidence="2">Uncharacterized protein</fullName>
    </submittedName>
</protein>
<keyword evidence="1" id="KW-1133">Transmembrane helix</keyword>
<accession>A2EFZ6</accession>
<dbReference type="EMBL" id="DS113378">
    <property type="protein sequence ID" value="EAY08452.1"/>
    <property type="molecule type" value="Genomic_DNA"/>
</dbReference>
<gene>
    <name evidence="2" type="ORF">TVAG_355110</name>
</gene>
<dbReference type="VEuPathDB" id="TrichDB:TVAGG3_0515860"/>
<sequence>MLYIYKSNKDTTSKIVYLEKQLRKDVFLINELIKNNFIVQNVLDTSVTYIISPSQLENTNEFKLINEDLPEFSKLHLNQTYAYLKGPKLYKWFIDFKIKLWIRKFCFFSVNAFIIVVILTRLYTKQAICIDSCHKFTIWFVNQFGRNFTTPGRKIYSTKSQIKSLVDAAKLKSKLKSAYVYQTYSNKRICLIELIIIPISKHIFMALEWYETFEEERPPPDQTISGGILRFDDYDDPIKVNVNIRTNKDQQVYLEVPFNADDEECRLILKHNGSTLPFGLYALQETYINLLHATLFRQGLNLQISHSAFIEYVKKIFYSLSYEVLVLYMINNGKLEPIICLKSEKQDDSIIHISNEWSQKMYPKSLNNEFVKENIGNVRLCMTSLKGEPYYYAMTMGYNAGSVINHSAETRFHFLIGMVTAFNHSLLQNKDKVMALPRIYELIDHTIELSLISCIGKPDNIKFVRTNLLEKGRHPWAKQNKPFIIHDISEFDWAQKVIKAVTTRNIYDKVDSGEFMKMTQFVCSTPANDSIDIYSITSSMYFDDSINENVYLYLIEDVSTLESPNFLKKTIPAILFASMLNLYAINKKDLSVCDPYRLATKLGYDYKKVATLYDVCNHSELSTLPQNKALILTMANGRPKRFFAITHPKYDLFYIFPAPDVSSMVLSDNEQLVEWKGPNDLAIFIYNQETQKIVDTNNVSSSLEDFAEQRIFNADRKAFLEHLRNPESLSDNTQKTIRVFTADGCAWRILKISPHPLFKNIYLISSWALLNFSLIDALTYDFADTTSTTFNSAKIHQWMFENAVEPVRIFRSMPRGQNMPKRITRADENDFPDMSKLTSAIAKSKNVLDEDENAAVSIAELEL</sequence>
<dbReference type="Proteomes" id="UP000001542">
    <property type="component" value="Unassembled WGS sequence"/>
</dbReference>
<dbReference type="RefSeq" id="XP_001320675.1">
    <property type="nucleotide sequence ID" value="XM_001320640.1"/>
</dbReference>
<evidence type="ECO:0000313" key="3">
    <source>
        <dbReference type="Proteomes" id="UP000001542"/>
    </source>
</evidence>
<dbReference type="InParanoid" id="A2EFZ6"/>
<keyword evidence="3" id="KW-1185">Reference proteome</keyword>
<dbReference type="KEGG" id="tva:4766351"/>
<reference evidence="2" key="1">
    <citation type="submission" date="2006-10" db="EMBL/GenBank/DDBJ databases">
        <authorList>
            <person name="Amadeo P."/>
            <person name="Zhao Q."/>
            <person name="Wortman J."/>
            <person name="Fraser-Liggett C."/>
            <person name="Carlton J."/>
        </authorList>
    </citation>
    <scope>NUCLEOTIDE SEQUENCE</scope>
    <source>
        <strain evidence="2">G3</strain>
    </source>
</reference>
<evidence type="ECO:0000256" key="1">
    <source>
        <dbReference type="SAM" id="Phobius"/>
    </source>
</evidence>
<evidence type="ECO:0000313" key="2">
    <source>
        <dbReference type="EMBL" id="EAY08452.1"/>
    </source>
</evidence>